<name>A0ABR6ET32_9SPHI</name>
<evidence type="ECO:0008006" key="3">
    <source>
        <dbReference type="Google" id="ProtNLM"/>
    </source>
</evidence>
<dbReference type="RefSeq" id="WP_182954247.1">
    <property type="nucleotide sequence ID" value="NZ_WNXC01000001.1"/>
</dbReference>
<dbReference type="EMBL" id="WNXC01000001">
    <property type="protein sequence ID" value="MBB2148376.1"/>
    <property type="molecule type" value="Genomic_DNA"/>
</dbReference>
<proteinExistence type="predicted"/>
<gene>
    <name evidence="1" type="ORF">GM920_05575</name>
</gene>
<comment type="caution">
    <text evidence="1">The sequence shown here is derived from an EMBL/GenBank/DDBJ whole genome shotgun (WGS) entry which is preliminary data.</text>
</comment>
<keyword evidence="2" id="KW-1185">Reference proteome</keyword>
<organism evidence="1 2">
    <name type="scientific">Pedobacter gandavensis</name>
    <dbReference type="NCBI Taxonomy" id="2679963"/>
    <lineage>
        <taxon>Bacteria</taxon>
        <taxon>Pseudomonadati</taxon>
        <taxon>Bacteroidota</taxon>
        <taxon>Sphingobacteriia</taxon>
        <taxon>Sphingobacteriales</taxon>
        <taxon>Sphingobacteriaceae</taxon>
        <taxon>Pedobacter</taxon>
    </lineage>
</organism>
<sequence length="280" mass="31972">MGRLRPVWQLDFITALTDKGIAFTEIEGNELVFLDQQQVAIHLVSLRDGGSPADFIALQKTYQEQSCYLVHLWEDIWHSRREQVLGRIASILGRNKTLHGRKGKIIAITQLQADEFLLNHHLQGSAKTKYKFALLIGEEIVAVALFSAARPMTRIAVDYRSYELVRFASQIGFTVTGGFSKLLKHFITLVQPNDLMSYADRDWSLGNAYASSGFELVNATEPLALWLDLKDYNRKTLLRLPATLQEELKILEETEQQQFLIAQHYLPVFNTGNLKYILYL</sequence>
<reference evidence="1 2" key="1">
    <citation type="submission" date="2019-11" db="EMBL/GenBank/DDBJ databases">
        <title>Description of Pedobacter sp. LMG 31462T.</title>
        <authorList>
            <person name="Carlier A."/>
            <person name="Qi S."/>
            <person name="Vandamme P."/>
        </authorList>
    </citation>
    <scope>NUCLEOTIDE SEQUENCE [LARGE SCALE GENOMIC DNA]</scope>
    <source>
        <strain evidence="1 2">LMG 31462</strain>
    </source>
</reference>
<evidence type="ECO:0000313" key="2">
    <source>
        <dbReference type="Proteomes" id="UP000636110"/>
    </source>
</evidence>
<accession>A0ABR6ET32</accession>
<evidence type="ECO:0000313" key="1">
    <source>
        <dbReference type="EMBL" id="MBB2148376.1"/>
    </source>
</evidence>
<protein>
    <recommendedName>
        <fullName evidence="3">GNAT family N-acetyltransferase</fullName>
    </recommendedName>
</protein>
<dbReference type="Proteomes" id="UP000636110">
    <property type="component" value="Unassembled WGS sequence"/>
</dbReference>